<dbReference type="SUPFAM" id="SSF53590">
    <property type="entry name" value="Nucleoside hydrolase"/>
    <property type="match status" value="1"/>
</dbReference>
<dbReference type="InterPro" id="IPR036452">
    <property type="entry name" value="Ribo_hydro-like"/>
</dbReference>
<dbReference type="OrthoDB" id="432381at2759"/>
<dbReference type="AlphaFoldDB" id="A0A9P0MWZ4"/>
<evidence type="ECO:0000313" key="4">
    <source>
        <dbReference type="Proteomes" id="UP001152798"/>
    </source>
</evidence>
<dbReference type="InterPro" id="IPR001910">
    <property type="entry name" value="Inosine/uridine_hydrolase_dom"/>
</dbReference>
<evidence type="ECO:0000256" key="1">
    <source>
        <dbReference type="ARBA" id="ARBA00009176"/>
    </source>
</evidence>
<organism evidence="3 4">
    <name type="scientific">Nezara viridula</name>
    <name type="common">Southern green stink bug</name>
    <name type="synonym">Cimex viridulus</name>
    <dbReference type="NCBI Taxonomy" id="85310"/>
    <lineage>
        <taxon>Eukaryota</taxon>
        <taxon>Metazoa</taxon>
        <taxon>Ecdysozoa</taxon>
        <taxon>Arthropoda</taxon>
        <taxon>Hexapoda</taxon>
        <taxon>Insecta</taxon>
        <taxon>Pterygota</taxon>
        <taxon>Neoptera</taxon>
        <taxon>Paraneoptera</taxon>
        <taxon>Hemiptera</taxon>
        <taxon>Heteroptera</taxon>
        <taxon>Panheteroptera</taxon>
        <taxon>Pentatomomorpha</taxon>
        <taxon>Pentatomoidea</taxon>
        <taxon>Pentatomidae</taxon>
        <taxon>Pentatominae</taxon>
        <taxon>Nezara</taxon>
    </lineage>
</organism>
<keyword evidence="4" id="KW-1185">Reference proteome</keyword>
<reference evidence="3" key="1">
    <citation type="submission" date="2022-01" db="EMBL/GenBank/DDBJ databases">
        <authorList>
            <person name="King R."/>
        </authorList>
    </citation>
    <scope>NUCLEOTIDE SEQUENCE</scope>
</reference>
<sequence>MDSYMKKMVAVFVLSIVAVITAESIRYLAAIDSREQLMVVHDADPGADDAMAMLMLLSGKSRAQLIAVTCVTGNTGVTNGTQNAWLTLEVANRTEIPVHRGAAHGLVSDIRSDNYFGYDGLGDAMPKPLEALVAERHAAAALVDIVKTHPGKVSVLCTGPLTNIALAIHLYPKFLEEIKEMVVFGGSYRGGGNKKPGAEFNIVFDPEAAALVFSKAPQDKLIKLVPLETVESNSLPLDWRLNALGGLDSNWIRFLNLAEGKTFPKISKWSPFDQTAAAILLDPKIATAWTDTKIYVETCGEHGRGAVFVDYQSTTSNVRIITDVNIDLIKNMLLSYLA</sequence>
<feature type="domain" description="Inosine/uridine-preferring nucleoside hydrolase" evidence="2">
    <location>
        <begin position="39"/>
        <end position="328"/>
    </location>
</feature>
<dbReference type="GO" id="GO:0016799">
    <property type="term" value="F:hydrolase activity, hydrolyzing N-glycosyl compounds"/>
    <property type="evidence" value="ECO:0007669"/>
    <property type="project" value="InterPro"/>
</dbReference>
<evidence type="ECO:0000259" key="2">
    <source>
        <dbReference type="Pfam" id="PF01156"/>
    </source>
</evidence>
<dbReference type="InterPro" id="IPR052775">
    <property type="entry name" value="IUN_hydrolase"/>
</dbReference>
<name>A0A9P0MWZ4_NEZVI</name>
<dbReference type="PANTHER" id="PTHR46190:SF1">
    <property type="entry name" value="SI:CH211-201H21.5"/>
    <property type="match status" value="1"/>
</dbReference>
<evidence type="ECO:0000313" key="3">
    <source>
        <dbReference type="EMBL" id="CAH1406781.1"/>
    </source>
</evidence>
<gene>
    <name evidence="3" type="ORF">NEZAVI_LOCUS14648</name>
</gene>
<proteinExistence type="inferred from homology"/>
<dbReference type="PANTHER" id="PTHR46190">
    <property type="entry name" value="SI:CH211-201H21.5-RELATED"/>
    <property type="match status" value="1"/>
</dbReference>
<dbReference type="EMBL" id="OV725083">
    <property type="protein sequence ID" value="CAH1406781.1"/>
    <property type="molecule type" value="Genomic_DNA"/>
</dbReference>
<dbReference type="Pfam" id="PF01156">
    <property type="entry name" value="IU_nuc_hydro"/>
    <property type="match status" value="1"/>
</dbReference>
<protein>
    <recommendedName>
        <fullName evidence="2">Inosine/uridine-preferring nucleoside hydrolase domain-containing protein</fullName>
    </recommendedName>
</protein>
<dbReference type="Gene3D" id="3.90.245.10">
    <property type="entry name" value="Ribonucleoside hydrolase-like"/>
    <property type="match status" value="1"/>
</dbReference>
<dbReference type="Proteomes" id="UP001152798">
    <property type="component" value="Chromosome 7"/>
</dbReference>
<accession>A0A9P0MWZ4</accession>
<comment type="similarity">
    <text evidence="1">Belongs to the IUNH family.</text>
</comment>